<dbReference type="AlphaFoldDB" id="A0A1Y5F9Z8"/>
<comment type="caution">
    <text evidence="1">The sequence shown here is derived from an EMBL/GenBank/DDBJ whole genome shotgun (WGS) entry which is preliminary data.</text>
</comment>
<reference evidence="2" key="1">
    <citation type="journal article" date="2017" name="Proc. Natl. Acad. Sci. U.S.A.">
        <title>Simulation of Deepwater Horizon oil plume reveals substrate specialization within a complex community of hydrocarbon-degraders.</title>
        <authorList>
            <person name="Hu P."/>
            <person name="Dubinsky E.A."/>
            <person name="Probst A.J."/>
            <person name="Wang J."/>
            <person name="Sieber C.M.K."/>
            <person name="Tom L.M."/>
            <person name="Gardinali P."/>
            <person name="Banfield J.F."/>
            <person name="Atlas R.M."/>
            <person name="Andersen G.L."/>
        </authorList>
    </citation>
    <scope>NUCLEOTIDE SEQUENCE [LARGE SCALE GENOMIC DNA]</scope>
</reference>
<evidence type="ECO:0000313" key="1">
    <source>
        <dbReference type="EMBL" id="OUR98489.1"/>
    </source>
</evidence>
<evidence type="ECO:0000313" key="2">
    <source>
        <dbReference type="Proteomes" id="UP000196531"/>
    </source>
</evidence>
<organism evidence="1 2">
    <name type="scientific">Halobacteriovorax marinus</name>
    <dbReference type="NCBI Taxonomy" id="97084"/>
    <lineage>
        <taxon>Bacteria</taxon>
        <taxon>Pseudomonadati</taxon>
        <taxon>Bdellovibrionota</taxon>
        <taxon>Bacteriovoracia</taxon>
        <taxon>Bacteriovoracales</taxon>
        <taxon>Halobacteriovoraceae</taxon>
        <taxon>Halobacteriovorax</taxon>
    </lineage>
</organism>
<dbReference type="EMBL" id="MAAO01000004">
    <property type="protein sequence ID" value="OUR98489.1"/>
    <property type="molecule type" value="Genomic_DNA"/>
</dbReference>
<proteinExistence type="predicted"/>
<accession>A0A1Y5F9Z8</accession>
<evidence type="ECO:0008006" key="3">
    <source>
        <dbReference type="Google" id="ProtNLM"/>
    </source>
</evidence>
<name>A0A1Y5F9Z8_9BACT</name>
<protein>
    <recommendedName>
        <fullName evidence="3">DUF4340 domain-containing protein</fullName>
    </recommendedName>
</protein>
<gene>
    <name evidence="1" type="ORF">A9Q84_03505</name>
</gene>
<sequence length="426" mass="50105">MKNLFLFLFLVALLCTVYITQEKKGIEKASSEDEYSRLLDTSKYGDLLEIQTPYNHIKKEGNFFRNFSDGHPVDLKKVNDFLNRISYVRAVKYLEKEDINNFDDFFPDKFLKMTFRFENGTLEYRLGKKLDYSQEFYIQFVGQGRDVVAISKDSLPFEGVIAKEGAHKSDHKYRRIKALFFLPPNFFMKMNLFPSDITNEVISFSNIRNRDFTVDFQNYKTTPNPYRILSISQSKIRFLKKNLEEFKAQRFIKDYKPSKLGKVVGSLKTSSGVFKLYESYDQDKFYYMTAPSISGLYQLKPNEQRKFLFNVQTLWNLKPFEKFNQAINLTIKSGKSIELDLTKSGKKVSHLLELFTSRASYTRDDLDLKQLPKKSLVFNSGEKSFDLFFLKKEVILVEREQKISYHYNRPLKDSISLESSDYRALK</sequence>
<dbReference type="Proteomes" id="UP000196531">
    <property type="component" value="Unassembled WGS sequence"/>
</dbReference>